<dbReference type="Gene3D" id="3.30.160.250">
    <property type="match status" value="1"/>
</dbReference>
<dbReference type="SUPFAM" id="SSF143100">
    <property type="entry name" value="TTHA1013/TTHA0281-like"/>
    <property type="match status" value="1"/>
</dbReference>
<accession>A0A517XKY1</accession>
<name>A0A517XKY1_9BACT</name>
<evidence type="ECO:0000313" key="1">
    <source>
        <dbReference type="EMBL" id="QDU18150.1"/>
    </source>
</evidence>
<dbReference type="OrthoDB" id="9797194at2"/>
<dbReference type="Proteomes" id="UP000319576">
    <property type="component" value="Chromosome"/>
</dbReference>
<protein>
    <recommendedName>
        <fullName evidence="3">Type II toxin-antitoxin system HicB family antitoxin</fullName>
    </recommendedName>
</protein>
<organism evidence="1 2">
    <name type="scientific">Urbifossiella limnaea</name>
    <dbReference type="NCBI Taxonomy" id="2528023"/>
    <lineage>
        <taxon>Bacteria</taxon>
        <taxon>Pseudomonadati</taxon>
        <taxon>Planctomycetota</taxon>
        <taxon>Planctomycetia</taxon>
        <taxon>Gemmatales</taxon>
        <taxon>Gemmataceae</taxon>
        <taxon>Urbifossiella</taxon>
    </lineage>
</organism>
<reference evidence="1 2" key="1">
    <citation type="submission" date="2019-02" db="EMBL/GenBank/DDBJ databases">
        <title>Deep-cultivation of Planctomycetes and their phenomic and genomic characterization uncovers novel biology.</title>
        <authorList>
            <person name="Wiegand S."/>
            <person name="Jogler M."/>
            <person name="Boedeker C."/>
            <person name="Pinto D."/>
            <person name="Vollmers J."/>
            <person name="Rivas-Marin E."/>
            <person name="Kohn T."/>
            <person name="Peeters S.H."/>
            <person name="Heuer A."/>
            <person name="Rast P."/>
            <person name="Oberbeckmann S."/>
            <person name="Bunk B."/>
            <person name="Jeske O."/>
            <person name="Meyerdierks A."/>
            <person name="Storesund J.E."/>
            <person name="Kallscheuer N."/>
            <person name="Luecker S."/>
            <person name="Lage O.M."/>
            <person name="Pohl T."/>
            <person name="Merkel B.J."/>
            <person name="Hornburger P."/>
            <person name="Mueller R.-W."/>
            <person name="Bruemmer F."/>
            <person name="Labrenz M."/>
            <person name="Spormann A.M."/>
            <person name="Op den Camp H."/>
            <person name="Overmann J."/>
            <person name="Amann R."/>
            <person name="Jetten M.S.M."/>
            <person name="Mascher T."/>
            <person name="Medema M.H."/>
            <person name="Devos D.P."/>
            <person name="Kaster A.-K."/>
            <person name="Ovreas L."/>
            <person name="Rohde M."/>
            <person name="Galperin M.Y."/>
            <person name="Jogler C."/>
        </authorList>
    </citation>
    <scope>NUCLEOTIDE SEQUENCE [LARGE SCALE GENOMIC DNA]</scope>
    <source>
        <strain evidence="1 2">ETA_A1</strain>
    </source>
</reference>
<proteinExistence type="predicted"/>
<evidence type="ECO:0008006" key="3">
    <source>
        <dbReference type="Google" id="ProtNLM"/>
    </source>
</evidence>
<dbReference type="RefSeq" id="WP_145233225.1">
    <property type="nucleotide sequence ID" value="NZ_CP036273.1"/>
</dbReference>
<keyword evidence="2" id="KW-1185">Reference proteome</keyword>
<dbReference type="KEGG" id="uli:ETAA1_00330"/>
<dbReference type="InterPro" id="IPR035069">
    <property type="entry name" value="TTHA1013/TTHA0281-like"/>
</dbReference>
<dbReference type="EMBL" id="CP036273">
    <property type="protein sequence ID" value="QDU18150.1"/>
    <property type="molecule type" value="Genomic_DNA"/>
</dbReference>
<dbReference type="AlphaFoldDB" id="A0A517XKY1"/>
<evidence type="ECO:0000313" key="2">
    <source>
        <dbReference type="Proteomes" id="UP000319576"/>
    </source>
</evidence>
<gene>
    <name evidence="1" type="ORF">ETAA1_00330</name>
</gene>
<sequence>MTDVARYVKIVEWSDADGVFVGQCPGVIGPCCHGPDEAEVYRELCQIVEDWLALIRRDGRPLPPPTAGRNVAALLA</sequence>